<sequence length="365" mass="40163">MPQFSLAERLRGLERLCLPVWVFDVERARMAWGNAAALTIWRSPSLDEFLSRDYSDASTATRTRNEGFLRRLREGHDAHIEHAFTFYPRGEPLHLRCFISCIELDDGRFAQLIEGHVRTEAQDPRILRCDEALRHVSAMVALLSPEGAVLVRNPAAENAFGGSSTPSAWFEDAGAEARILKVAETQEVLDEELVALTSEGPRWHAVEARRTSDPVTGKHAIVVHQVDVTERREREALIEAQQREILELSAPLLDVAEGVVAVPIIAALTEARCAELERRLLPGLVERGARVVVFDLTGATASEGEGLSQLVRLINAVRLLGARPMVTGVRSTLARELVQSGADLAGAAVMRSLRDALASPRAARR</sequence>
<dbReference type="EMBL" id="SSMQ01000010">
    <property type="protein sequence ID" value="TKD09527.1"/>
    <property type="molecule type" value="Genomic_DNA"/>
</dbReference>
<name>A0A4U1JEM0_9BACT</name>
<organism evidence="2 3">
    <name type="scientific">Polyangium fumosum</name>
    <dbReference type="NCBI Taxonomy" id="889272"/>
    <lineage>
        <taxon>Bacteria</taxon>
        <taxon>Pseudomonadati</taxon>
        <taxon>Myxococcota</taxon>
        <taxon>Polyangia</taxon>
        <taxon>Polyangiales</taxon>
        <taxon>Polyangiaceae</taxon>
        <taxon>Polyangium</taxon>
    </lineage>
</organism>
<dbReference type="Gene3D" id="3.30.450.20">
    <property type="entry name" value="PAS domain"/>
    <property type="match status" value="1"/>
</dbReference>
<evidence type="ECO:0000259" key="1">
    <source>
        <dbReference type="PROSITE" id="PS50801"/>
    </source>
</evidence>
<accession>A0A4U1JEM0</accession>
<dbReference type="InterPro" id="IPR013656">
    <property type="entry name" value="PAS_4"/>
</dbReference>
<comment type="caution">
    <text evidence="2">The sequence shown here is derived from an EMBL/GenBank/DDBJ whole genome shotgun (WGS) entry which is preliminary data.</text>
</comment>
<proteinExistence type="predicted"/>
<feature type="domain" description="STAS" evidence="1">
    <location>
        <begin position="249"/>
        <end position="360"/>
    </location>
</feature>
<dbReference type="SUPFAM" id="SSF52091">
    <property type="entry name" value="SpoIIaa-like"/>
    <property type="match status" value="1"/>
</dbReference>
<dbReference type="Gene3D" id="3.30.750.24">
    <property type="entry name" value="STAS domain"/>
    <property type="match status" value="1"/>
</dbReference>
<evidence type="ECO:0000313" key="3">
    <source>
        <dbReference type="Proteomes" id="UP000309215"/>
    </source>
</evidence>
<evidence type="ECO:0000313" key="2">
    <source>
        <dbReference type="EMBL" id="TKD09527.1"/>
    </source>
</evidence>
<dbReference type="InterPro" id="IPR036513">
    <property type="entry name" value="STAS_dom_sf"/>
</dbReference>
<gene>
    <name evidence="2" type="ORF">E8A74_12450</name>
</gene>
<dbReference type="InterPro" id="IPR002645">
    <property type="entry name" value="STAS_dom"/>
</dbReference>
<dbReference type="PANTHER" id="PTHR33745">
    <property type="entry name" value="RSBT ANTAGONIST PROTEIN RSBS-RELATED"/>
    <property type="match status" value="1"/>
</dbReference>
<dbReference type="Pfam" id="PF08448">
    <property type="entry name" value="PAS_4"/>
    <property type="match status" value="1"/>
</dbReference>
<dbReference type="PROSITE" id="PS50801">
    <property type="entry name" value="STAS"/>
    <property type="match status" value="1"/>
</dbReference>
<dbReference type="Proteomes" id="UP000309215">
    <property type="component" value="Unassembled WGS sequence"/>
</dbReference>
<protein>
    <submittedName>
        <fullName evidence="2">Anti-anti-sigma factor</fullName>
    </submittedName>
</protein>
<dbReference type="Pfam" id="PF01740">
    <property type="entry name" value="STAS"/>
    <property type="match status" value="1"/>
</dbReference>
<keyword evidence="3" id="KW-1185">Reference proteome</keyword>
<dbReference type="CDD" id="cd07041">
    <property type="entry name" value="STAS_RsbR_RsbS_like"/>
    <property type="match status" value="1"/>
</dbReference>
<dbReference type="OrthoDB" id="5507190at2"/>
<reference evidence="2 3" key="1">
    <citation type="submission" date="2019-04" db="EMBL/GenBank/DDBJ databases">
        <authorList>
            <person name="Li Y."/>
            <person name="Wang J."/>
        </authorList>
    </citation>
    <scope>NUCLEOTIDE SEQUENCE [LARGE SCALE GENOMIC DNA]</scope>
    <source>
        <strain evidence="2 3">DSM 14668</strain>
    </source>
</reference>
<dbReference type="RefSeq" id="WP_136929200.1">
    <property type="nucleotide sequence ID" value="NZ_SSMQ01000010.1"/>
</dbReference>
<dbReference type="AlphaFoldDB" id="A0A4U1JEM0"/>
<dbReference type="InterPro" id="IPR051932">
    <property type="entry name" value="Bact_StressResp_Reg"/>
</dbReference>